<reference evidence="3 4" key="1">
    <citation type="submission" date="2016-03" db="EMBL/GenBank/DDBJ databases">
        <authorList>
            <person name="Ploux O."/>
        </authorList>
    </citation>
    <scope>NUCLEOTIDE SEQUENCE [LARGE SCALE GENOMIC DNA]</scope>
    <source>
        <strain evidence="3 4">UAMH 11012</strain>
    </source>
</reference>
<sequence length="372" mass="41695">MNNTILYQVAAPMNSSPYEMSTLPPSDSSMTLGSVLSQIWSLITIWRLLVALLVLGNLKNFPFIWHIRIVNAFRFCCRSQRPKVPVTHEELFRPLITTTHAPLMEIDFNLHKTNSSYFSDIDIARTHLVCTLFSTGIEHMRGGTSAITGAKRPIFGLALGAVSCSFKRELKPYETYELWTRVLSWDEKWIYIVTHFVRKGAVKPKKYTLYPQQNRSEQEDDAKRRGSASSVDNMDGNEAVVATALSKCVFKQGRRTVSPAFMLKQSGLLPTKSLDDTLAHETEIPAPDSCSSSDSGIDVSDTKEEHDLEKIERERQRGMRVAFTLANQAQNALEMEFTADSEALGRHSDGLGITGVVSTLAQLAHLKRKQIL</sequence>
<evidence type="ECO:0000256" key="1">
    <source>
        <dbReference type="ARBA" id="ARBA00038476"/>
    </source>
</evidence>
<evidence type="ECO:0000313" key="3">
    <source>
        <dbReference type="EMBL" id="CZR52546.1"/>
    </source>
</evidence>
<dbReference type="EMBL" id="FJOG01000003">
    <property type="protein sequence ID" value="CZR52546.1"/>
    <property type="molecule type" value="Genomic_DNA"/>
</dbReference>
<evidence type="ECO:0000313" key="4">
    <source>
        <dbReference type="Proteomes" id="UP000184330"/>
    </source>
</evidence>
<proteinExistence type="inferred from homology"/>
<accession>A0A1L7WIF3</accession>
<dbReference type="Gene3D" id="3.10.129.10">
    <property type="entry name" value="Hotdog Thioesterase"/>
    <property type="match status" value="1"/>
</dbReference>
<feature type="region of interest" description="Disordered" evidence="2">
    <location>
        <begin position="285"/>
        <end position="306"/>
    </location>
</feature>
<dbReference type="InterPro" id="IPR051490">
    <property type="entry name" value="THEM6_lcsJ_thioesterase"/>
</dbReference>
<organism evidence="3 4">
    <name type="scientific">Phialocephala subalpina</name>
    <dbReference type="NCBI Taxonomy" id="576137"/>
    <lineage>
        <taxon>Eukaryota</taxon>
        <taxon>Fungi</taxon>
        <taxon>Dikarya</taxon>
        <taxon>Ascomycota</taxon>
        <taxon>Pezizomycotina</taxon>
        <taxon>Leotiomycetes</taxon>
        <taxon>Helotiales</taxon>
        <taxon>Mollisiaceae</taxon>
        <taxon>Phialocephala</taxon>
        <taxon>Phialocephala fortinii species complex</taxon>
    </lineage>
</organism>
<keyword evidence="4" id="KW-1185">Reference proteome</keyword>
<name>A0A1L7WIF3_9HELO</name>
<dbReference type="OrthoDB" id="265761at2759"/>
<feature type="region of interest" description="Disordered" evidence="2">
    <location>
        <begin position="208"/>
        <end position="233"/>
    </location>
</feature>
<dbReference type="Pfam" id="PF13279">
    <property type="entry name" value="4HBT_2"/>
    <property type="match status" value="1"/>
</dbReference>
<protein>
    <recommendedName>
        <fullName evidence="5">Capsule polysaccharide biosynthesis protein</fullName>
    </recommendedName>
</protein>
<dbReference type="InterPro" id="IPR029069">
    <property type="entry name" value="HotDog_dom_sf"/>
</dbReference>
<evidence type="ECO:0000256" key="2">
    <source>
        <dbReference type="SAM" id="MobiDB-lite"/>
    </source>
</evidence>
<dbReference type="SUPFAM" id="SSF54637">
    <property type="entry name" value="Thioesterase/thiol ester dehydrase-isomerase"/>
    <property type="match status" value="1"/>
</dbReference>
<evidence type="ECO:0008006" key="5">
    <source>
        <dbReference type="Google" id="ProtNLM"/>
    </source>
</evidence>
<dbReference type="PANTHER" id="PTHR12475:SF4">
    <property type="entry name" value="PROTEIN THEM6"/>
    <property type="match status" value="1"/>
</dbReference>
<feature type="compositionally biased region" description="Low complexity" evidence="2">
    <location>
        <begin position="288"/>
        <end position="299"/>
    </location>
</feature>
<dbReference type="CDD" id="cd00586">
    <property type="entry name" value="4HBT"/>
    <property type="match status" value="1"/>
</dbReference>
<dbReference type="AlphaFoldDB" id="A0A1L7WIF3"/>
<dbReference type="PANTHER" id="PTHR12475">
    <property type="match status" value="1"/>
</dbReference>
<comment type="similarity">
    <text evidence="1">Belongs to the lcsJ thioesterase family.</text>
</comment>
<gene>
    <name evidence="3" type="ORF">PAC_02423</name>
</gene>
<dbReference type="Proteomes" id="UP000184330">
    <property type="component" value="Unassembled WGS sequence"/>
</dbReference>